<keyword evidence="2" id="KW-0378">Hydrolase</keyword>
<feature type="domain" description="Alpha/beta hydrolase fold-3" evidence="4">
    <location>
        <begin position="91"/>
        <end position="302"/>
    </location>
</feature>
<evidence type="ECO:0000256" key="2">
    <source>
        <dbReference type="ARBA" id="ARBA00022801"/>
    </source>
</evidence>
<organism evidence="5 6">
    <name type="scientific">Aeromicrobium flavum</name>
    <dbReference type="NCBI Taxonomy" id="416568"/>
    <lineage>
        <taxon>Bacteria</taxon>
        <taxon>Bacillati</taxon>
        <taxon>Actinomycetota</taxon>
        <taxon>Actinomycetes</taxon>
        <taxon>Propionibacteriales</taxon>
        <taxon>Nocardioidaceae</taxon>
        <taxon>Aeromicrobium</taxon>
    </lineage>
</organism>
<dbReference type="PANTHER" id="PTHR48081:SF6">
    <property type="entry name" value="PEPTIDASE S9 PROLYL OLIGOPEPTIDASE CATALYTIC DOMAIN-CONTAINING PROTEIN"/>
    <property type="match status" value="1"/>
</dbReference>
<dbReference type="InterPro" id="IPR029058">
    <property type="entry name" value="AB_hydrolase_fold"/>
</dbReference>
<sequence length="327" mass="35321">MRTVRRVGRWLLRGLLVLLLGLLAVVVWAQVSPRPGTIVINWLFSLTDTGEVKGPTATGVTGRTDVSYGDGPDEVLDVWEPEDRSGPLPAVVWVHGGGWVGGSKEQPAPYLRLIAQEGYVGIGIDYSLAPDHQYPTPVRQLGEALDFVRENAAELGVDPDRIVLAGDSAGAHIAAQYAAIVTSPAYARDVGIDPVLRPGQLRGTLLHCGPYDPRLSRDSTGPGGWFVKTVGWAYLGTKDFTDPRVVEASIVDHATAAYPPTLLSGGDDDPLTLQGRAFADRLGELGVAHEPHFLPDLGHEFQFELTRPEAREVLDRSIAFLARVTEK</sequence>
<dbReference type="SUPFAM" id="SSF53474">
    <property type="entry name" value="alpha/beta-Hydrolases"/>
    <property type="match status" value="1"/>
</dbReference>
<evidence type="ECO:0000256" key="1">
    <source>
        <dbReference type="ARBA" id="ARBA00010515"/>
    </source>
</evidence>
<dbReference type="AlphaFoldDB" id="A0A512HYP4"/>
<dbReference type="InterPro" id="IPR033140">
    <property type="entry name" value="Lipase_GDXG_put_SER_AS"/>
</dbReference>
<proteinExistence type="inferred from homology"/>
<dbReference type="OrthoDB" id="9803828at2"/>
<comment type="similarity">
    <text evidence="1">Belongs to the 'GDXG' lipolytic enzyme family.</text>
</comment>
<dbReference type="InterPro" id="IPR050300">
    <property type="entry name" value="GDXG_lipolytic_enzyme"/>
</dbReference>
<feature type="active site" evidence="3">
    <location>
        <position position="168"/>
    </location>
</feature>
<comment type="caution">
    <text evidence="5">The sequence shown here is derived from an EMBL/GenBank/DDBJ whole genome shotgun (WGS) entry which is preliminary data.</text>
</comment>
<dbReference type="EMBL" id="BJZQ01000022">
    <property type="protein sequence ID" value="GEO90562.1"/>
    <property type="molecule type" value="Genomic_DNA"/>
</dbReference>
<evidence type="ECO:0000256" key="3">
    <source>
        <dbReference type="PROSITE-ProRule" id="PRU10038"/>
    </source>
</evidence>
<evidence type="ECO:0000313" key="6">
    <source>
        <dbReference type="Proteomes" id="UP000321769"/>
    </source>
</evidence>
<dbReference type="Pfam" id="PF07859">
    <property type="entry name" value="Abhydrolase_3"/>
    <property type="match status" value="1"/>
</dbReference>
<evidence type="ECO:0000259" key="4">
    <source>
        <dbReference type="Pfam" id="PF07859"/>
    </source>
</evidence>
<accession>A0A512HYP4</accession>
<name>A0A512HYP4_9ACTN</name>
<dbReference type="GO" id="GO:0016787">
    <property type="term" value="F:hydrolase activity"/>
    <property type="evidence" value="ECO:0007669"/>
    <property type="project" value="UniProtKB-KW"/>
</dbReference>
<dbReference type="Gene3D" id="3.40.50.1820">
    <property type="entry name" value="alpha/beta hydrolase"/>
    <property type="match status" value="1"/>
</dbReference>
<dbReference type="PROSITE" id="PS01174">
    <property type="entry name" value="LIPASE_GDXG_SER"/>
    <property type="match status" value="1"/>
</dbReference>
<dbReference type="RefSeq" id="WP_146828625.1">
    <property type="nucleotide sequence ID" value="NZ_BAAAYQ010000001.1"/>
</dbReference>
<dbReference type="Proteomes" id="UP000321769">
    <property type="component" value="Unassembled WGS sequence"/>
</dbReference>
<keyword evidence="6" id="KW-1185">Reference proteome</keyword>
<dbReference type="InterPro" id="IPR013094">
    <property type="entry name" value="AB_hydrolase_3"/>
</dbReference>
<gene>
    <name evidence="5" type="ORF">AFL01nite_28890</name>
</gene>
<protein>
    <submittedName>
        <fullName evidence="5">Lipase</fullName>
    </submittedName>
</protein>
<dbReference type="PANTHER" id="PTHR48081">
    <property type="entry name" value="AB HYDROLASE SUPERFAMILY PROTEIN C4A8.06C"/>
    <property type="match status" value="1"/>
</dbReference>
<reference evidence="5 6" key="1">
    <citation type="submission" date="2019-07" db="EMBL/GenBank/DDBJ databases">
        <title>Whole genome shotgun sequence of Aeromicrobium flavum NBRC 107625.</title>
        <authorList>
            <person name="Hosoyama A."/>
            <person name="Uohara A."/>
            <person name="Ohji S."/>
            <person name="Ichikawa N."/>
        </authorList>
    </citation>
    <scope>NUCLEOTIDE SEQUENCE [LARGE SCALE GENOMIC DNA]</scope>
    <source>
        <strain evidence="5 6">NBRC 107625</strain>
    </source>
</reference>
<evidence type="ECO:0000313" key="5">
    <source>
        <dbReference type="EMBL" id="GEO90562.1"/>
    </source>
</evidence>